<dbReference type="EC" id="3.1.5.-" evidence="4"/>
<dbReference type="SUPFAM" id="SSF109604">
    <property type="entry name" value="HD-domain/PDEase-like"/>
    <property type="match status" value="2"/>
</dbReference>
<organism evidence="4 5">
    <name type="scientific">Mytilus coruscus</name>
    <name type="common">Sea mussel</name>
    <dbReference type="NCBI Taxonomy" id="42192"/>
    <lineage>
        <taxon>Eukaryota</taxon>
        <taxon>Metazoa</taxon>
        <taxon>Spiralia</taxon>
        <taxon>Lophotrochozoa</taxon>
        <taxon>Mollusca</taxon>
        <taxon>Bivalvia</taxon>
        <taxon>Autobranchia</taxon>
        <taxon>Pteriomorphia</taxon>
        <taxon>Mytilida</taxon>
        <taxon>Mytiloidea</taxon>
        <taxon>Mytilidae</taxon>
        <taxon>Mytilinae</taxon>
        <taxon>Mytilus</taxon>
    </lineage>
</organism>
<dbReference type="CDD" id="cd00077">
    <property type="entry name" value="HDc"/>
    <property type="match status" value="1"/>
</dbReference>
<evidence type="ECO:0000256" key="2">
    <source>
        <dbReference type="SAM" id="Coils"/>
    </source>
</evidence>
<dbReference type="OrthoDB" id="9991235at2759"/>
<proteinExistence type="inferred from homology"/>
<comment type="similarity">
    <text evidence="1">Belongs to the SAMHD1 family.</text>
</comment>
<reference evidence="4 5" key="1">
    <citation type="submission" date="2020-06" db="EMBL/GenBank/DDBJ databases">
        <authorList>
            <person name="Li R."/>
            <person name="Bekaert M."/>
        </authorList>
    </citation>
    <scope>NUCLEOTIDE SEQUENCE [LARGE SCALE GENOMIC DNA]</scope>
    <source>
        <strain evidence="5">wild</strain>
    </source>
</reference>
<evidence type="ECO:0000313" key="4">
    <source>
        <dbReference type="EMBL" id="CAC5366932.1"/>
    </source>
</evidence>
<dbReference type="GO" id="GO:0006203">
    <property type="term" value="P:dGTP catabolic process"/>
    <property type="evidence" value="ECO:0007669"/>
    <property type="project" value="TreeGrafter"/>
</dbReference>
<dbReference type="InterPro" id="IPR050135">
    <property type="entry name" value="dGTPase-like"/>
</dbReference>
<keyword evidence="2" id="KW-0175">Coiled coil</keyword>
<feature type="coiled-coil region" evidence="2">
    <location>
        <begin position="63"/>
        <end position="90"/>
    </location>
</feature>
<dbReference type="Proteomes" id="UP000507470">
    <property type="component" value="Unassembled WGS sequence"/>
</dbReference>
<evidence type="ECO:0000256" key="1">
    <source>
        <dbReference type="ARBA" id="ARBA00005776"/>
    </source>
</evidence>
<dbReference type="PANTHER" id="PTHR11373:SF4">
    <property type="entry name" value="DEOXYNUCLEOSIDE TRIPHOSPHATE TRIPHOSPHOHYDROLASE SAMHD1"/>
    <property type="match status" value="1"/>
</dbReference>
<dbReference type="AlphaFoldDB" id="A0A6J8AFR6"/>
<evidence type="ECO:0000259" key="3">
    <source>
        <dbReference type="SMART" id="SM00471"/>
    </source>
</evidence>
<dbReference type="InterPro" id="IPR006674">
    <property type="entry name" value="HD_domain"/>
</dbReference>
<name>A0A6J8AFR6_MYTCO</name>
<dbReference type="Gene3D" id="3.30.70.2760">
    <property type="match status" value="2"/>
</dbReference>
<dbReference type="PANTHER" id="PTHR11373">
    <property type="entry name" value="DEOXYNUCLEOSIDE TRIPHOSPHATE TRIPHOSPHOHYDROLASE"/>
    <property type="match status" value="1"/>
</dbReference>
<keyword evidence="4" id="KW-0378">Hydrolase</keyword>
<dbReference type="Gene3D" id="1.10.3210.10">
    <property type="entry name" value="Hypothetical protein af1432"/>
    <property type="match status" value="1"/>
</dbReference>
<feature type="domain" description="HD/PDEase" evidence="3">
    <location>
        <begin position="47"/>
        <end position="227"/>
    </location>
</feature>
<keyword evidence="5" id="KW-1185">Reference proteome</keyword>
<evidence type="ECO:0000313" key="5">
    <source>
        <dbReference type="Proteomes" id="UP000507470"/>
    </source>
</evidence>
<dbReference type="Pfam" id="PF01966">
    <property type="entry name" value="HD"/>
    <property type="match status" value="1"/>
</dbReference>
<dbReference type="EMBL" id="CACVKT020001353">
    <property type="protein sequence ID" value="CAC5366932.1"/>
    <property type="molecule type" value="Genomic_DNA"/>
</dbReference>
<protein>
    <submittedName>
        <fullName evidence="4">SAMHD1</fullName>
        <ecNumber evidence="4">3.1.5.-</ecNumber>
    </submittedName>
</protein>
<sequence length="619" mass="71987">MSKILNDPIHGTIELDSLLISIIDTPQFQRLRNIKQLGGCYFVYPSASHNRFEHSIGTCFLASKLARQLQKRLEKDIKKLEKDGNDEKKTKLEKAEMSKNDKLCIEIAALCHDIGHGPYSHLFDRLFNKAMKKKDPSTVEWKHEDVSRMMIDYMIKENDDLKEAFQMRFGADTERSTEFIKDLIDGTQKETEDKAKYYMYEIVANKRNEIDVDKMDYFARDCHGLGMKSNFDHLRFISQCRVMFSSDTPDETTIAVRDKEKYNLYELFHTRIGLFRRAYYHKVTKAVELMFTDALVKSNDHFLFQNNKGEDVKMSEAWEHPEVYKIQGENDKLESLLLQTELTEDDFAVQKVTYSYGKGPDNPITSVYFYTKENDTDCFASTKSNKTSLFLPETFQEEFLRVYSKNDEKIDILKKETTVCLKQITKCFVKREDVKMSEAWEHPEVYVKLTDSVFDGILMEKNPKKDMRKAQELINNVYKLKLYRRVDETSPVKKIQGKNDKLESLLLQTELTEDDFAVQKVTYSYGKGPDNPITSVYFYTKDNDTDCFPSTTSKKTSLFLSETFQEEILRVYSKNDEKIDVLKKETTKCLIQVALDSVKNLAIKQEHQGIAAPGTGTKQ</sequence>
<dbReference type="InterPro" id="IPR003607">
    <property type="entry name" value="HD/PDEase_dom"/>
</dbReference>
<gene>
    <name evidence="4" type="ORF">MCOR_7022</name>
</gene>
<accession>A0A6J8AFR6</accession>
<dbReference type="SMART" id="SM00471">
    <property type="entry name" value="HDc"/>
    <property type="match status" value="1"/>
</dbReference>
<dbReference type="GO" id="GO:0008832">
    <property type="term" value="F:dGTPase activity"/>
    <property type="evidence" value="ECO:0007669"/>
    <property type="project" value="TreeGrafter"/>
</dbReference>